<evidence type="ECO:0000313" key="1">
    <source>
        <dbReference type="EMBL" id="GAE85863.1"/>
    </source>
</evidence>
<dbReference type="AlphaFoldDB" id="W4UZ62"/>
<organism evidence="1 2">
    <name type="scientific">Bacteroides reticulotermitis JCM 10512</name>
    <dbReference type="NCBI Taxonomy" id="1445607"/>
    <lineage>
        <taxon>Bacteria</taxon>
        <taxon>Pseudomonadati</taxon>
        <taxon>Bacteroidota</taxon>
        <taxon>Bacteroidia</taxon>
        <taxon>Bacteroidales</taxon>
        <taxon>Bacteroidaceae</taxon>
        <taxon>Bacteroides</taxon>
    </lineage>
</organism>
<evidence type="ECO:0000313" key="2">
    <source>
        <dbReference type="Proteomes" id="UP000019131"/>
    </source>
</evidence>
<keyword evidence="2" id="KW-1185">Reference proteome</keyword>
<protein>
    <submittedName>
        <fullName evidence="1">Uncharacterized protein</fullName>
    </submittedName>
</protein>
<reference evidence="1 2" key="1">
    <citation type="journal article" date="2014" name="Genome Announc.">
        <title>Draft Genome Sequence of Bacteroides reticulotermitis Strain JCM 10512T, Isolated from the Gut of a Termite.</title>
        <authorList>
            <person name="Yuki M."/>
            <person name="Oshima K."/>
            <person name="Suda W."/>
            <person name="Sakamoto M."/>
            <person name="Iida T."/>
            <person name="Hattori M."/>
            <person name="Ohkuma M."/>
        </authorList>
    </citation>
    <scope>NUCLEOTIDE SEQUENCE [LARGE SCALE GENOMIC DNA]</scope>
    <source>
        <strain evidence="1 2">JCM 10512</strain>
    </source>
</reference>
<dbReference type="EMBL" id="BAIV01000032">
    <property type="protein sequence ID" value="GAE85863.1"/>
    <property type="molecule type" value="Genomic_DNA"/>
</dbReference>
<dbReference type="Proteomes" id="UP000019131">
    <property type="component" value="Unassembled WGS sequence"/>
</dbReference>
<gene>
    <name evidence="1" type="ORF">JCM10512_4329</name>
</gene>
<comment type="caution">
    <text evidence="1">The sequence shown here is derived from an EMBL/GenBank/DDBJ whole genome shotgun (WGS) entry which is preliminary data.</text>
</comment>
<accession>W4UZ62</accession>
<proteinExistence type="predicted"/>
<name>W4UZ62_9BACE</name>
<sequence>MCGYKKKGCWLVRIWGREREAFESLTFELNANWGLKACLLHCFQFKSFVLQYFMPKTES</sequence>